<name>A0A4Z0BYR8_9BURK</name>
<dbReference type="Proteomes" id="UP000297564">
    <property type="component" value="Unassembled WGS sequence"/>
</dbReference>
<comment type="caution">
    <text evidence="3">The sequence shown here is derived from an EMBL/GenBank/DDBJ whole genome shotgun (WGS) entry which is preliminary data.</text>
</comment>
<dbReference type="InterPro" id="IPR006311">
    <property type="entry name" value="TAT_signal"/>
</dbReference>
<dbReference type="InterPro" id="IPR005064">
    <property type="entry name" value="BUG"/>
</dbReference>
<proteinExistence type="inferred from homology"/>
<gene>
    <name evidence="3" type="ORF">EZ242_01150</name>
</gene>
<evidence type="ECO:0000313" key="4">
    <source>
        <dbReference type="Proteomes" id="UP000297564"/>
    </source>
</evidence>
<dbReference type="CDD" id="cd13578">
    <property type="entry name" value="PBP2_Bug27"/>
    <property type="match status" value="1"/>
</dbReference>
<keyword evidence="2" id="KW-0732">Signal</keyword>
<feature type="chain" id="PRO_5021503726" evidence="2">
    <location>
        <begin position="27"/>
        <end position="327"/>
    </location>
</feature>
<organism evidence="3 4">
    <name type="scientific">Ramlibacter rhizophilus</name>
    <dbReference type="NCBI Taxonomy" id="1781167"/>
    <lineage>
        <taxon>Bacteria</taxon>
        <taxon>Pseudomonadati</taxon>
        <taxon>Pseudomonadota</taxon>
        <taxon>Betaproteobacteria</taxon>
        <taxon>Burkholderiales</taxon>
        <taxon>Comamonadaceae</taxon>
        <taxon>Ramlibacter</taxon>
    </lineage>
</organism>
<keyword evidence="4" id="KW-1185">Reference proteome</keyword>
<dbReference type="InterPro" id="IPR042100">
    <property type="entry name" value="Bug_dom1"/>
</dbReference>
<dbReference type="EMBL" id="SMLL01000001">
    <property type="protein sequence ID" value="TFZ04393.1"/>
    <property type="molecule type" value="Genomic_DNA"/>
</dbReference>
<dbReference type="AlphaFoldDB" id="A0A4Z0BYR8"/>
<dbReference type="SUPFAM" id="SSF53850">
    <property type="entry name" value="Periplasmic binding protein-like II"/>
    <property type="match status" value="1"/>
</dbReference>
<evidence type="ECO:0000256" key="1">
    <source>
        <dbReference type="ARBA" id="ARBA00006987"/>
    </source>
</evidence>
<protein>
    <submittedName>
        <fullName evidence="3">Tripartite tricarboxylate transporter substrate binding protein</fullName>
    </submittedName>
</protein>
<reference evidence="3 4" key="1">
    <citation type="submission" date="2019-03" db="EMBL/GenBank/DDBJ databases">
        <title>Ramlibacter rhizophilus CCTCC AB2015357, whole genome shotgun sequence.</title>
        <authorList>
            <person name="Zhang X."/>
            <person name="Feng G."/>
            <person name="Zhu H."/>
        </authorList>
    </citation>
    <scope>NUCLEOTIDE SEQUENCE [LARGE SCALE GENOMIC DNA]</scope>
    <source>
        <strain evidence="3 4">CCTCC AB2015357</strain>
    </source>
</reference>
<dbReference type="Pfam" id="PF03401">
    <property type="entry name" value="TctC"/>
    <property type="match status" value="1"/>
</dbReference>
<dbReference type="PIRSF" id="PIRSF017082">
    <property type="entry name" value="YflP"/>
    <property type="match status" value="1"/>
</dbReference>
<dbReference type="OrthoDB" id="8858868at2"/>
<sequence length="327" mass="34206">MKFTRRAALAATLFAAACAPLGTALAQDFPNKPIKLVVGYAAGGPTDVIARIVGQEVSTTLGQPVVVDNRAGANGNIGTEYVARSPADGYTLIVNTLSHNVNPLLNPQVAKYDPVKDFTPVSLAVVLPQLVVVPHDSPYQTLGDLIKAAKADPGKISYGSAGNGGSAHLSAELLAQRAGAKMTHVPFKGNGPALTEVMSGRVNFMFYPMIGVANHVADKKLRILGVTTDKRHPDFPNVPTMAEAGFPGFEEYVGPVGFLAPAGTPAPAVQKLSGAIRAALNKPEVRDRLRGLGAVVVASSPEEYAAWLKGDAQRWAQLIKSAGLKSE</sequence>
<evidence type="ECO:0000313" key="3">
    <source>
        <dbReference type="EMBL" id="TFZ04393.1"/>
    </source>
</evidence>
<dbReference type="PANTHER" id="PTHR42928">
    <property type="entry name" value="TRICARBOXYLATE-BINDING PROTEIN"/>
    <property type="match status" value="1"/>
</dbReference>
<accession>A0A4Z0BYR8</accession>
<dbReference type="PROSITE" id="PS51257">
    <property type="entry name" value="PROKAR_LIPOPROTEIN"/>
    <property type="match status" value="1"/>
</dbReference>
<dbReference type="Gene3D" id="3.40.190.150">
    <property type="entry name" value="Bordetella uptake gene, domain 1"/>
    <property type="match status" value="1"/>
</dbReference>
<dbReference type="RefSeq" id="WP_135283275.1">
    <property type="nucleotide sequence ID" value="NZ_SMLL01000001.1"/>
</dbReference>
<evidence type="ECO:0000256" key="2">
    <source>
        <dbReference type="SAM" id="SignalP"/>
    </source>
</evidence>
<dbReference type="PROSITE" id="PS51318">
    <property type="entry name" value="TAT"/>
    <property type="match status" value="1"/>
</dbReference>
<comment type="similarity">
    <text evidence="1">Belongs to the UPF0065 (bug) family.</text>
</comment>
<dbReference type="Gene3D" id="3.40.190.10">
    <property type="entry name" value="Periplasmic binding protein-like II"/>
    <property type="match status" value="1"/>
</dbReference>
<dbReference type="PANTHER" id="PTHR42928:SF5">
    <property type="entry name" value="BLR1237 PROTEIN"/>
    <property type="match status" value="1"/>
</dbReference>
<feature type="signal peptide" evidence="2">
    <location>
        <begin position="1"/>
        <end position="26"/>
    </location>
</feature>